<feature type="region of interest" description="Disordered" evidence="2">
    <location>
        <begin position="82"/>
        <end position="125"/>
    </location>
</feature>
<feature type="compositionally biased region" description="Low complexity" evidence="2">
    <location>
        <begin position="50"/>
        <end position="60"/>
    </location>
</feature>
<gene>
    <name evidence="3" type="primary">CSON008002</name>
</gene>
<protein>
    <submittedName>
        <fullName evidence="3">CSON008002 protein</fullName>
    </submittedName>
</protein>
<dbReference type="AlphaFoldDB" id="A0A336MVK8"/>
<feature type="region of interest" description="Disordered" evidence="2">
    <location>
        <begin position="37"/>
        <end position="60"/>
    </location>
</feature>
<feature type="compositionally biased region" description="Low complexity" evidence="2">
    <location>
        <begin position="112"/>
        <end position="123"/>
    </location>
</feature>
<name>A0A336MVK8_CULSO</name>
<feature type="compositionally biased region" description="Basic residues" evidence="2">
    <location>
        <begin position="89"/>
        <end position="98"/>
    </location>
</feature>
<evidence type="ECO:0000256" key="2">
    <source>
        <dbReference type="SAM" id="MobiDB-lite"/>
    </source>
</evidence>
<sequence length="666" mass="79816">MDSIGAYYKRFCDRHIHDPLFDCCCEVIDDTNNATIVTNNGDREREGRLSNSNTNNDNNEVTVTDEMMDNFSNLSLNDSIDLSSDSMRHTSKKKRRKKSASETGGFRKRSDSSLSKKSFDSNSMKGTKHKYFSTSDLSSSVFAKNRSNRKKYNGVHIKTMNLNHQFVSLKNHMDTLSSSIPDLSKKKFAQISDHDKKILSRMVMKRRKELAMIEDAKLARQYWEEEKIARQRFIQEQNESYFKTIKEKREHEAVKTRQRIEQLEMEERAHIERLKRELFEKEAKTESLLKTLEFRKEMKMYQKRQRELQKVDNNLVHQHEHEVNDTIWRQILIERLQQRINRADNLRQKIMDVYKYRIQTDNQLQQTMHAANFDEAKKVEEFRMQQLREKIQYRDQKYKEFAEHRSRQIEESQQKAKISAAMRELIKRSISPENAFRTVQGKPVCTKLERPVSNLSHFLKIEQLEMEERAHIERLKRELFEKEAKTESLLKTLEFRKEMKMYQKRQRELQKVDNNLVHQHEHEVNDTIWRQILIERLQQRINRADNLRQKIMDVYKYRIQTDNQLQQTMHAANFDEAKKVEEFRMQQLREKIQYRDQKYKEFAEHRSRQIEESQQKAKISAAMRELIKRSISPENAFRTVQGKPVCTKLERPVSNLSHCDSHIVLG</sequence>
<dbReference type="PANTHER" id="PTHR33663">
    <property type="entry name" value="COILED-COIL DOMAIN-CONTAINING PROTEIN 177"/>
    <property type="match status" value="1"/>
</dbReference>
<proteinExistence type="predicted"/>
<dbReference type="VEuPathDB" id="VectorBase:CSON008002"/>
<organism evidence="3">
    <name type="scientific">Culicoides sonorensis</name>
    <name type="common">Biting midge</name>
    <dbReference type="NCBI Taxonomy" id="179676"/>
    <lineage>
        <taxon>Eukaryota</taxon>
        <taxon>Metazoa</taxon>
        <taxon>Ecdysozoa</taxon>
        <taxon>Arthropoda</taxon>
        <taxon>Hexapoda</taxon>
        <taxon>Insecta</taxon>
        <taxon>Pterygota</taxon>
        <taxon>Neoptera</taxon>
        <taxon>Endopterygota</taxon>
        <taxon>Diptera</taxon>
        <taxon>Nematocera</taxon>
        <taxon>Chironomoidea</taxon>
        <taxon>Ceratopogonidae</taxon>
        <taxon>Ceratopogoninae</taxon>
        <taxon>Culicoides</taxon>
        <taxon>Monoculicoides</taxon>
    </lineage>
</organism>
<feature type="coiled-coil region" evidence="1">
    <location>
        <begin position="246"/>
        <end position="291"/>
    </location>
</feature>
<keyword evidence="1" id="KW-0175">Coiled coil</keyword>
<dbReference type="EMBL" id="UFQT01003017">
    <property type="protein sequence ID" value="SSX34432.1"/>
    <property type="molecule type" value="Genomic_DNA"/>
</dbReference>
<evidence type="ECO:0000313" key="3">
    <source>
        <dbReference type="EMBL" id="SSX34432.1"/>
    </source>
</evidence>
<accession>A0A336MVK8</accession>
<evidence type="ECO:0000256" key="1">
    <source>
        <dbReference type="SAM" id="Coils"/>
    </source>
</evidence>
<reference evidence="3" key="1">
    <citation type="submission" date="2018-07" db="EMBL/GenBank/DDBJ databases">
        <authorList>
            <person name="Quirk P.G."/>
            <person name="Krulwich T.A."/>
        </authorList>
    </citation>
    <scope>NUCLEOTIDE SEQUENCE</scope>
</reference>
<dbReference type="InterPro" id="IPR029090">
    <property type="entry name" value="DUF4659"/>
</dbReference>
<dbReference type="PANTHER" id="PTHR33663:SF2">
    <property type="entry name" value="COILED-COIL DOMAIN-CONTAINING PROTEIN 177"/>
    <property type="match status" value="1"/>
</dbReference>